<dbReference type="AlphaFoldDB" id="A0A4Y2D2G6"/>
<sequence>MITTREHLNDFGSNLNVQFLPEDEDEIIAGASLFILPCHNSDIGLRWMALRGHLGTNQKVMKVEIDFDGIELLIPSRVFFDVCNIYKHFRKNTANIRDDIKVS</sequence>
<name>A0A4Y2D2G6_ARAVE</name>
<accession>A0A4Y2D2G6</accession>
<dbReference type="Proteomes" id="UP000499080">
    <property type="component" value="Unassembled WGS sequence"/>
</dbReference>
<proteinExistence type="predicted"/>
<evidence type="ECO:0000313" key="2">
    <source>
        <dbReference type="Proteomes" id="UP000499080"/>
    </source>
</evidence>
<protein>
    <submittedName>
        <fullName evidence="1">Uncharacterized protein</fullName>
    </submittedName>
</protein>
<keyword evidence="2" id="KW-1185">Reference proteome</keyword>
<organism evidence="1 2">
    <name type="scientific">Araneus ventricosus</name>
    <name type="common">Orbweaver spider</name>
    <name type="synonym">Epeira ventricosa</name>
    <dbReference type="NCBI Taxonomy" id="182803"/>
    <lineage>
        <taxon>Eukaryota</taxon>
        <taxon>Metazoa</taxon>
        <taxon>Ecdysozoa</taxon>
        <taxon>Arthropoda</taxon>
        <taxon>Chelicerata</taxon>
        <taxon>Arachnida</taxon>
        <taxon>Araneae</taxon>
        <taxon>Araneomorphae</taxon>
        <taxon>Entelegynae</taxon>
        <taxon>Araneoidea</taxon>
        <taxon>Araneidae</taxon>
        <taxon>Araneus</taxon>
    </lineage>
</organism>
<gene>
    <name evidence="1" type="ORF">AVEN_42137_1</name>
</gene>
<comment type="caution">
    <text evidence="1">The sequence shown here is derived from an EMBL/GenBank/DDBJ whole genome shotgun (WGS) entry which is preliminary data.</text>
</comment>
<dbReference type="EMBL" id="BGPR01000291">
    <property type="protein sequence ID" value="GBM10883.1"/>
    <property type="molecule type" value="Genomic_DNA"/>
</dbReference>
<reference evidence="1 2" key="1">
    <citation type="journal article" date="2019" name="Sci. Rep.">
        <title>Orb-weaving spider Araneus ventricosus genome elucidates the spidroin gene catalogue.</title>
        <authorList>
            <person name="Kono N."/>
            <person name="Nakamura H."/>
            <person name="Ohtoshi R."/>
            <person name="Moran D.A.P."/>
            <person name="Shinohara A."/>
            <person name="Yoshida Y."/>
            <person name="Fujiwara M."/>
            <person name="Mori M."/>
            <person name="Tomita M."/>
            <person name="Arakawa K."/>
        </authorList>
    </citation>
    <scope>NUCLEOTIDE SEQUENCE [LARGE SCALE GENOMIC DNA]</scope>
</reference>
<evidence type="ECO:0000313" key="1">
    <source>
        <dbReference type="EMBL" id="GBM10883.1"/>
    </source>
</evidence>